<dbReference type="InterPro" id="IPR023393">
    <property type="entry name" value="START-like_dom_sf"/>
</dbReference>
<organism evidence="1 2">
    <name type="scientific">Streptomyces spectabilis</name>
    <dbReference type="NCBI Taxonomy" id="68270"/>
    <lineage>
        <taxon>Bacteria</taxon>
        <taxon>Bacillati</taxon>
        <taxon>Actinomycetota</taxon>
        <taxon>Actinomycetes</taxon>
        <taxon>Kitasatosporales</taxon>
        <taxon>Streptomycetaceae</taxon>
        <taxon>Streptomyces</taxon>
    </lineage>
</organism>
<evidence type="ECO:0000313" key="1">
    <source>
        <dbReference type="EMBL" id="QDQ09672.1"/>
    </source>
</evidence>
<protein>
    <submittedName>
        <fullName evidence="1">SRPBCC family protein</fullName>
    </submittedName>
</protein>
<dbReference type="Proteomes" id="UP000316806">
    <property type="component" value="Chromosome"/>
</dbReference>
<accession>A0A516R1Y8</accession>
<dbReference type="Pfam" id="PF10604">
    <property type="entry name" value="Polyketide_cyc2"/>
    <property type="match status" value="1"/>
</dbReference>
<dbReference type="AlphaFoldDB" id="A0A516R1Y8"/>
<evidence type="ECO:0000313" key="2">
    <source>
        <dbReference type="Proteomes" id="UP000316806"/>
    </source>
</evidence>
<dbReference type="RefSeq" id="WP_144001248.1">
    <property type="nucleotide sequence ID" value="NZ_CP040916.1"/>
</dbReference>
<sequence length="171" mass="19622">MTEDEAAPTRREWAVEERVAVHAPAARVYAVVARVRDMGRWSPECWAVVSRRAMPRTGDRFVGFNRRGMWVWFTSCRVVRAEPDREFAFKVTSFGLPIALWGYRVEPRNEGVELVEYWEDLRRGRGAKAAEFLGRAFTGTPPQERAGVNRVGMRTTLHRVKDAAEQEGGRR</sequence>
<name>A0A516R1Y8_STRST</name>
<dbReference type="EMBL" id="CP040916">
    <property type="protein sequence ID" value="QDQ09672.1"/>
    <property type="molecule type" value="Genomic_DNA"/>
</dbReference>
<dbReference type="CDD" id="cd07812">
    <property type="entry name" value="SRPBCC"/>
    <property type="match status" value="1"/>
</dbReference>
<gene>
    <name evidence="1" type="ORF">FH965_03110</name>
</gene>
<reference evidence="1 2" key="1">
    <citation type="journal article" date="2019" name="J. Ind. Microbiol. Biotechnol.">
        <title>The complete genomic sequence of Streptomyces spectabilis NRRL-2792 and identification of secondary metabolite biosynthetic gene clusters.</title>
        <authorList>
            <person name="Sinha A."/>
            <person name="Phillips-Salemka S."/>
            <person name="Niraula T.A."/>
            <person name="Short K.A."/>
            <person name="Niraula N.P."/>
        </authorList>
    </citation>
    <scope>NUCLEOTIDE SEQUENCE [LARGE SCALE GENOMIC DNA]</scope>
    <source>
        <strain evidence="1 2">NRRL 2792</strain>
    </source>
</reference>
<dbReference type="InterPro" id="IPR019587">
    <property type="entry name" value="Polyketide_cyclase/dehydratase"/>
</dbReference>
<dbReference type="Gene3D" id="3.30.530.20">
    <property type="match status" value="1"/>
</dbReference>
<dbReference type="SUPFAM" id="SSF55961">
    <property type="entry name" value="Bet v1-like"/>
    <property type="match status" value="1"/>
</dbReference>
<proteinExistence type="predicted"/>